<reference evidence="1" key="1">
    <citation type="submission" date="2023-05" db="EMBL/GenBank/DDBJ databases">
        <title>Nepenthes gracilis genome sequencing.</title>
        <authorList>
            <person name="Fukushima K."/>
        </authorList>
    </citation>
    <scope>NUCLEOTIDE SEQUENCE</scope>
    <source>
        <strain evidence="1">SING2019-196</strain>
    </source>
</reference>
<dbReference type="Proteomes" id="UP001279734">
    <property type="component" value="Unassembled WGS sequence"/>
</dbReference>
<dbReference type="AlphaFoldDB" id="A0AAD3XPX3"/>
<proteinExistence type="predicted"/>
<sequence>MESLFRKTADEIFSSSAGEFDEAEVYEKIPADLSIKAEKANAVVHELAQTRLANSLIQAVALLRQRNHVGVLCVQ</sequence>
<organism evidence="1 2">
    <name type="scientific">Nepenthes gracilis</name>
    <name type="common">Slender pitcher plant</name>
    <dbReference type="NCBI Taxonomy" id="150966"/>
    <lineage>
        <taxon>Eukaryota</taxon>
        <taxon>Viridiplantae</taxon>
        <taxon>Streptophyta</taxon>
        <taxon>Embryophyta</taxon>
        <taxon>Tracheophyta</taxon>
        <taxon>Spermatophyta</taxon>
        <taxon>Magnoliopsida</taxon>
        <taxon>eudicotyledons</taxon>
        <taxon>Gunneridae</taxon>
        <taxon>Pentapetalae</taxon>
        <taxon>Caryophyllales</taxon>
        <taxon>Nepenthaceae</taxon>
        <taxon>Nepenthes</taxon>
    </lineage>
</organism>
<evidence type="ECO:0000313" key="1">
    <source>
        <dbReference type="EMBL" id="GMH12359.1"/>
    </source>
</evidence>
<dbReference type="GO" id="GO:0045037">
    <property type="term" value="P:protein import into chloroplast stroma"/>
    <property type="evidence" value="ECO:0007669"/>
    <property type="project" value="TreeGrafter"/>
</dbReference>
<dbReference type="InterPro" id="IPR031610">
    <property type="entry name" value="TIC110"/>
</dbReference>
<dbReference type="GO" id="GO:0061927">
    <property type="term" value="C:TOC-TIC supercomplex I"/>
    <property type="evidence" value="ECO:0007669"/>
    <property type="project" value="TreeGrafter"/>
</dbReference>
<comment type="caution">
    <text evidence="1">The sequence shown here is derived from an EMBL/GenBank/DDBJ whole genome shotgun (WGS) entry which is preliminary data.</text>
</comment>
<dbReference type="PANTHER" id="PTHR34935">
    <property type="entry name" value="PROTEIN TIC110, CHLOROPLASTIC"/>
    <property type="match status" value="1"/>
</dbReference>
<dbReference type="EMBL" id="BSYO01000011">
    <property type="protein sequence ID" value="GMH12359.1"/>
    <property type="molecule type" value="Genomic_DNA"/>
</dbReference>
<name>A0AAD3XPX3_NEPGR</name>
<protein>
    <submittedName>
        <fullName evidence="1">Uncharacterized protein</fullName>
    </submittedName>
</protein>
<keyword evidence="2" id="KW-1185">Reference proteome</keyword>
<accession>A0AAD3XPX3</accession>
<dbReference type="PANTHER" id="PTHR34935:SF3">
    <property type="entry name" value="PROTEIN TIC110, CHLOROPLASTIC"/>
    <property type="match status" value="1"/>
</dbReference>
<evidence type="ECO:0000313" key="2">
    <source>
        <dbReference type="Proteomes" id="UP001279734"/>
    </source>
</evidence>
<gene>
    <name evidence="1" type="ORF">Nepgr_014200</name>
</gene>